<protein>
    <recommendedName>
        <fullName evidence="5">Serine-threonine/tyrosine-protein kinase catalytic domain-containing protein</fullName>
    </recommendedName>
</protein>
<evidence type="ECO:0000259" key="5">
    <source>
        <dbReference type="Pfam" id="PF07714"/>
    </source>
</evidence>
<comment type="caution">
    <text evidence="6">The sequence shown here is derived from an EMBL/GenBank/DDBJ whole genome shotgun (WGS) entry which is preliminary data.</text>
</comment>
<keyword evidence="4" id="KW-0067">ATP-binding</keyword>
<feature type="domain" description="Serine-threonine/tyrosine-protein kinase catalytic" evidence="5">
    <location>
        <begin position="2"/>
        <end position="50"/>
    </location>
</feature>
<feature type="non-terminal residue" evidence="6">
    <location>
        <position position="1"/>
    </location>
</feature>
<evidence type="ECO:0000256" key="2">
    <source>
        <dbReference type="ARBA" id="ARBA00022741"/>
    </source>
</evidence>
<evidence type="ECO:0000313" key="7">
    <source>
        <dbReference type="Proteomes" id="UP000824469"/>
    </source>
</evidence>
<feature type="non-terminal residue" evidence="6">
    <location>
        <position position="52"/>
    </location>
</feature>
<name>A0AA38GQI1_TAXCH</name>
<reference evidence="6 7" key="1">
    <citation type="journal article" date="2021" name="Nat. Plants">
        <title>The Taxus genome provides insights into paclitaxel biosynthesis.</title>
        <authorList>
            <person name="Xiong X."/>
            <person name="Gou J."/>
            <person name="Liao Q."/>
            <person name="Li Y."/>
            <person name="Zhou Q."/>
            <person name="Bi G."/>
            <person name="Li C."/>
            <person name="Du R."/>
            <person name="Wang X."/>
            <person name="Sun T."/>
            <person name="Guo L."/>
            <person name="Liang H."/>
            <person name="Lu P."/>
            <person name="Wu Y."/>
            <person name="Zhang Z."/>
            <person name="Ro D.K."/>
            <person name="Shang Y."/>
            <person name="Huang S."/>
            <person name="Yan J."/>
        </authorList>
    </citation>
    <scope>NUCLEOTIDE SEQUENCE [LARGE SCALE GENOMIC DNA]</scope>
    <source>
        <strain evidence="6">Ta-2019</strain>
    </source>
</reference>
<evidence type="ECO:0000256" key="4">
    <source>
        <dbReference type="ARBA" id="ARBA00022840"/>
    </source>
</evidence>
<evidence type="ECO:0000256" key="1">
    <source>
        <dbReference type="ARBA" id="ARBA00022679"/>
    </source>
</evidence>
<dbReference type="Proteomes" id="UP000824469">
    <property type="component" value="Unassembled WGS sequence"/>
</dbReference>
<dbReference type="GO" id="GO:0004672">
    <property type="term" value="F:protein kinase activity"/>
    <property type="evidence" value="ECO:0007669"/>
    <property type="project" value="InterPro"/>
</dbReference>
<dbReference type="SUPFAM" id="SSF56112">
    <property type="entry name" value="Protein kinase-like (PK-like)"/>
    <property type="match status" value="1"/>
</dbReference>
<keyword evidence="3" id="KW-0418">Kinase</keyword>
<sequence length="52" mass="5833">GFIAPEYFIQGLVSNKTDIYSFGILVLEVVSRCRSSVLARVEDERAVSLVER</sequence>
<dbReference type="InterPro" id="IPR001245">
    <property type="entry name" value="Ser-Thr/Tyr_kinase_cat_dom"/>
</dbReference>
<gene>
    <name evidence="6" type="ORF">KI387_006685</name>
</gene>
<dbReference type="InterPro" id="IPR011009">
    <property type="entry name" value="Kinase-like_dom_sf"/>
</dbReference>
<dbReference type="Pfam" id="PF07714">
    <property type="entry name" value="PK_Tyr_Ser-Thr"/>
    <property type="match status" value="1"/>
</dbReference>
<dbReference type="AlphaFoldDB" id="A0AA38GQI1"/>
<dbReference type="Gene3D" id="1.10.510.10">
    <property type="entry name" value="Transferase(Phosphotransferase) domain 1"/>
    <property type="match status" value="1"/>
</dbReference>
<organism evidence="6 7">
    <name type="scientific">Taxus chinensis</name>
    <name type="common">Chinese yew</name>
    <name type="synonym">Taxus wallichiana var. chinensis</name>
    <dbReference type="NCBI Taxonomy" id="29808"/>
    <lineage>
        <taxon>Eukaryota</taxon>
        <taxon>Viridiplantae</taxon>
        <taxon>Streptophyta</taxon>
        <taxon>Embryophyta</taxon>
        <taxon>Tracheophyta</taxon>
        <taxon>Spermatophyta</taxon>
        <taxon>Pinopsida</taxon>
        <taxon>Pinidae</taxon>
        <taxon>Conifers II</taxon>
        <taxon>Cupressales</taxon>
        <taxon>Taxaceae</taxon>
        <taxon>Taxus</taxon>
    </lineage>
</organism>
<dbReference type="GO" id="GO:0005524">
    <property type="term" value="F:ATP binding"/>
    <property type="evidence" value="ECO:0007669"/>
    <property type="project" value="UniProtKB-KW"/>
</dbReference>
<proteinExistence type="predicted"/>
<evidence type="ECO:0000313" key="6">
    <source>
        <dbReference type="EMBL" id="KAH9326507.1"/>
    </source>
</evidence>
<keyword evidence="7" id="KW-1185">Reference proteome</keyword>
<accession>A0AA38GQI1</accession>
<dbReference type="EMBL" id="JAHRHJ020000002">
    <property type="protein sequence ID" value="KAH9326507.1"/>
    <property type="molecule type" value="Genomic_DNA"/>
</dbReference>
<evidence type="ECO:0000256" key="3">
    <source>
        <dbReference type="ARBA" id="ARBA00022777"/>
    </source>
</evidence>
<keyword evidence="2" id="KW-0547">Nucleotide-binding</keyword>
<dbReference type="PANTHER" id="PTHR47973">
    <property type="entry name" value="CYSTEINE-RICH RECEPTOR-LIKE PROTEIN KINASE 3"/>
    <property type="match status" value="1"/>
</dbReference>
<keyword evidence="1" id="KW-0808">Transferase</keyword>
<dbReference type="InterPro" id="IPR052059">
    <property type="entry name" value="CR_Ser/Thr_kinase"/>
</dbReference>